<organism evidence="1 2">
    <name type="scientific">Agrobacterium deltaense NCPPB 1641</name>
    <dbReference type="NCBI Taxonomy" id="1183425"/>
    <lineage>
        <taxon>Bacteria</taxon>
        <taxon>Pseudomonadati</taxon>
        <taxon>Pseudomonadota</taxon>
        <taxon>Alphaproteobacteria</taxon>
        <taxon>Hyphomicrobiales</taxon>
        <taxon>Rhizobiaceae</taxon>
        <taxon>Rhizobium/Agrobacterium group</taxon>
        <taxon>Agrobacterium</taxon>
    </lineage>
</organism>
<dbReference type="EMBL" id="FCNP01000033">
    <property type="protein sequence ID" value="CVI60233.1"/>
    <property type="molecule type" value="Genomic_DNA"/>
</dbReference>
<proteinExistence type="predicted"/>
<dbReference type="AlphaFoldDB" id="A0A1S7U061"/>
<gene>
    <name evidence="1" type="ORF">AGR7A_Lc120854</name>
</gene>
<protein>
    <submittedName>
        <fullName evidence="1">Uncharacterized protein</fullName>
    </submittedName>
</protein>
<comment type="caution">
    <text evidence="1">The sequence shown here is derived from an EMBL/GenBank/DDBJ whole genome shotgun (WGS) entry which is preliminary data.</text>
</comment>
<keyword evidence="2" id="KW-1185">Reference proteome</keyword>
<dbReference type="Proteomes" id="UP000192140">
    <property type="component" value="Unassembled WGS sequence"/>
</dbReference>
<evidence type="ECO:0000313" key="2">
    <source>
        <dbReference type="Proteomes" id="UP000192140"/>
    </source>
</evidence>
<evidence type="ECO:0000313" key="1">
    <source>
        <dbReference type="EMBL" id="CVI60233.1"/>
    </source>
</evidence>
<reference evidence="1" key="1">
    <citation type="submission" date="2016-01" db="EMBL/GenBank/DDBJ databases">
        <authorList>
            <person name="Regsiter A."/>
            <person name="william w."/>
        </authorList>
    </citation>
    <scope>NUCLEOTIDE SEQUENCE</scope>
    <source>
        <strain evidence="1">NCPPB 1641</strain>
    </source>
</reference>
<name>A0A1S7U061_9HYPH</name>
<sequence>MQYRLSRWKAFPPPHDKRNVAASPGRRRFAILAAAEVCASREPQAVKAKRQQGHSTAP</sequence>
<accession>A0A1S7U061</accession>